<keyword evidence="1" id="KW-0812">Transmembrane</keyword>
<evidence type="ECO:0000313" key="2">
    <source>
        <dbReference type="EMBL" id="MDQ0349754.1"/>
    </source>
</evidence>
<sequence length="221" mass="23766">MLKFMAAIVCCFPLLLLGAAMFSAFGEAPNRWATELSPIWVSLAGNVIGGAFTVVAAGAALLVYYLQADGERQRKAEEKRRALQMLWAYANSAKLFCDQALQAANAALMNTDANRRVLAFSDLKSLRDNGRVAPSRVDAEVALSVVNLECSIYVRPIMNAEANVVDKLNLLHPHGVMTAIDDTQQAIAIFISGTAAISFNQISSSLVGLKAVMSDHHTPPT</sequence>
<feature type="transmembrane region" description="Helical" evidence="1">
    <location>
        <begin position="42"/>
        <end position="66"/>
    </location>
</feature>
<dbReference type="EMBL" id="JAUSUH010000012">
    <property type="protein sequence ID" value="MDQ0349754.1"/>
    <property type="molecule type" value="Genomic_DNA"/>
</dbReference>
<keyword evidence="1" id="KW-1133">Transmembrane helix</keyword>
<accession>A0ABU0DMV6</accession>
<proteinExistence type="predicted"/>
<gene>
    <name evidence="2" type="ORF">J2S76_004205</name>
</gene>
<comment type="caution">
    <text evidence="2">The sequence shown here is derived from an EMBL/GenBank/DDBJ whole genome shotgun (WGS) entry which is preliminary data.</text>
</comment>
<dbReference type="Proteomes" id="UP001238467">
    <property type="component" value="Unassembled WGS sequence"/>
</dbReference>
<protein>
    <submittedName>
        <fullName evidence="2">Uncharacterized protein</fullName>
    </submittedName>
</protein>
<evidence type="ECO:0000313" key="3">
    <source>
        <dbReference type="Proteomes" id="UP001238467"/>
    </source>
</evidence>
<keyword evidence="3" id="KW-1185">Reference proteome</keyword>
<evidence type="ECO:0000256" key="1">
    <source>
        <dbReference type="SAM" id="Phobius"/>
    </source>
</evidence>
<name>A0ABU0DMV6_9HYPH</name>
<dbReference type="RefSeq" id="WP_307063710.1">
    <property type="nucleotide sequence ID" value="NZ_JAUSUH010000012.1"/>
</dbReference>
<keyword evidence="1" id="KW-0472">Membrane</keyword>
<reference evidence="2 3" key="1">
    <citation type="submission" date="2023-07" db="EMBL/GenBank/DDBJ databases">
        <title>Genomic Encyclopedia of Type Strains, Phase IV (KMG-IV): sequencing the most valuable type-strain genomes for metagenomic binning, comparative biology and taxonomic classification.</title>
        <authorList>
            <person name="Goeker M."/>
        </authorList>
    </citation>
    <scope>NUCLEOTIDE SEQUENCE [LARGE SCALE GENOMIC DNA]</scope>
    <source>
        <strain evidence="2 3">DSM 1277</strain>
    </source>
</reference>
<organism evidence="2 3">
    <name type="scientific">Ancylobacter vacuolatus</name>
    <dbReference type="NCBI Taxonomy" id="223389"/>
    <lineage>
        <taxon>Bacteria</taxon>
        <taxon>Pseudomonadati</taxon>
        <taxon>Pseudomonadota</taxon>
        <taxon>Alphaproteobacteria</taxon>
        <taxon>Hyphomicrobiales</taxon>
        <taxon>Xanthobacteraceae</taxon>
        <taxon>Ancylobacter</taxon>
    </lineage>
</organism>